<sequence length="232" mass="26107">MSLTLGFAEHEDASRIAEIHMAAFISNEMLLAQFPTPAVRDALKKSIELKALADMDDSKTTVLVVRCPSAEDVSEDAAEQGRIEQGRSHCDHRPRGKVIAFAKWANPVSTEDNYTEPPWIWPAGTDLKILQDWTEVTEQAQMRAVGDAPCYRLTFMGTDPAYERRGAATMMVKWGIDRTKRDHVPAYLESTLEAAPFYRKLGFVDVERLSLSYDHAGISTSKVYEEISFIYK</sequence>
<proteinExistence type="predicted"/>
<name>A0ACC0CSK6_9PEZI</name>
<organism evidence="1 2">
    <name type="scientific">Hypoxylon rubiginosum</name>
    <dbReference type="NCBI Taxonomy" id="110542"/>
    <lineage>
        <taxon>Eukaryota</taxon>
        <taxon>Fungi</taxon>
        <taxon>Dikarya</taxon>
        <taxon>Ascomycota</taxon>
        <taxon>Pezizomycotina</taxon>
        <taxon>Sordariomycetes</taxon>
        <taxon>Xylariomycetidae</taxon>
        <taxon>Xylariales</taxon>
        <taxon>Hypoxylaceae</taxon>
        <taxon>Hypoxylon</taxon>
    </lineage>
</organism>
<comment type="caution">
    <text evidence="1">The sequence shown here is derived from an EMBL/GenBank/DDBJ whole genome shotgun (WGS) entry which is preliminary data.</text>
</comment>
<evidence type="ECO:0000313" key="1">
    <source>
        <dbReference type="EMBL" id="KAI6083307.1"/>
    </source>
</evidence>
<dbReference type="EMBL" id="MU394354">
    <property type="protein sequence ID" value="KAI6083307.1"/>
    <property type="molecule type" value="Genomic_DNA"/>
</dbReference>
<evidence type="ECO:0000313" key="2">
    <source>
        <dbReference type="Proteomes" id="UP001497680"/>
    </source>
</evidence>
<keyword evidence="2" id="KW-1185">Reference proteome</keyword>
<reference evidence="1 2" key="1">
    <citation type="journal article" date="2022" name="New Phytol.">
        <title>Ecological generalism drives hyperdiversity of secondary metabolite gene clusters in xylarialean endophytes.</title>
        <authorList>
            <person name="Franco M.E.E."/>
            <person name="Wisecaver J.H."/>
            <person name="Arnold A.E."/>
            <person name="Ju Y.M."/>
            <person name="Slot J.C."/>
            <person name="Ahrendt S."/>
            <person name="Moore L.P."/>
            <person name="Eastman K.E."/>
            <person name="Scott K."/>
            <person name="Konkel Z."/>
            <person name="Mondo S.J."/>
            <person name="Kuo A."/>
            <person name="Hayes R.D."/>
            <person name="Haridas S."/>
            <person name="Andreopoulos B."/>
            <person name="Riley R."/>
            <person name="LaButti K."/>
            <person name="Pangilinan J."/>
            <person name="Lipzen A."/>
            <person name="Amirebrahimi M."/>
            <person name="Yan J."/>
            <person name="Adam C."/>
            <person name="Keymanesh K."/>
            <person name="Ng V."/>
            <person name="Louie K."/>
            <person name="Northen T."/>
            <person name="Drula E."/>
            <person name="Henrissat B."/>
            <person name="Hsieh H.M."/>
            <person name="Youens-Clark K."/>
            <person name="Lutzoni F."/>
            <person name="Miadlikowska J."/>
            <person name="Eastwood D.C."/>
            <person name="Hamelin R.C."/>
            <person name="Grigoriev I.V."/>
            <person name="U'Ren J.M."/>
        </authorList>
    </citation>
    <scope>NUCLEOTIDE SEQUENCE [LARGE SCALE GENOMIC DNA]</scope>
    <source>
        <strain evidence="1 2">ER1909</strain>
    </source>
</reference>
<protein>
    <submittedName>
        <fullName evidence="1">GNAT family acetyltransferase</fullName>
    </submittedName>
</protein>
<gene>
    <name evidence="1" type="ORF">F4821DRAFT_194315</name>
</gene>
<dbReference type="Proteomes" id="UP001497680">
    <property type="component" value="Unassembled WGS sequence"/>
</dbReference>
<accession>A0ACC0CSK6</accession>